<reference evidence="4" key="1">
    <citation type="submission" date="2016-06" db="EMBL/GenBank/DDBJ databases">
        <title>Parallel loss of symbiosis genes in relatives of nitrogen-fixing non-legume Parasponia.</title>
        <authorList>
            <person name="Van Velzen R."/>
            <person name="Holmer R."/>
            <person name="Bu F."/>
            <person name="Rutten L."/>
            <person name="Van Zeijl A."/>
            <person name="Liu W."/>
            <person name="Santuari L."/>
            <person name="Cao Q."/>
            <person name="Sharma T."/>
            <person name="Shen D."/>
            <person name="Roswanjaya Y."/>
            <person name="Wardhani T."/>
            <person name="Kalhor M.S."/>
            <person name="Jansen J."/>
            <person name="Van den Hoogen J."/>
            <person name="Gungor B."/>
            <person name="Hartog M."/>
            <person name="Hontelez J."/>
            <person name="Verver J."/>
            <person name="Yang W.-C."/>
            <person name="Schijlen E."/>
            <person name="Repin R."/>
            <person name="Schilthuizen M."/>
            <person name="Schranz E."/>
            <person name="Heidstra R."/>
            <person name="Miyata K."/>
            <person name="Fedorova E."/>
            <person name="Kohlen W."/>
            <person name="Bisseling T."/>
            <person name="Smit S."/>
            <person name="Geurts R."/>
        </authorList>
    </citation>
    <scope>NUCLEOTIDE SEQUENCE [LARGE SCALE GENOMIC DNA]</scope>
    <source>
        <strain evidence="4">cv. WU1-14</strain>
    </source>
</reference>
<accession>A0A2P5DTP3</accession>
<sequence length="304" mass="34111">MPSLDGSVCESVSYGYPCILNWKSSRKSHYEDLETNIFGSKKIKVKGFCLSDVEKKRLSVGWILDSSDKIGQDDDDFEDPSVRVTQEFFQSSVNKLKQRIEKIEETQNTILKEMSSFSKDIKDHITLKFGGLSSPGDILLDLPEDQMEGVVVGEATNNKEKETVADSVGASNEEVKKPENMHNDEKQDDQPVCISNEEFKQPHDIYVVEQQDDASQHCIQSENLDKVNENIGVSKDEEHQDIEMESCAEFFDSLDLDTIDDIITSAYATKNTDESKAIVPYIGSGSECKLVEFTPVVSKCEPKP</sequence>
<dbReference type="Proteomes" id="UP000237105">
    <property type="component" value="Unassembled WGS sequence"/>
</dbReference>
<evidence type="ECO:0000313" key="3">
    <source>
        <dbReference type="EMBL" id="PON76649.1"/>
    </source>
</evidence>
<organism evidence="3 4">
    <name type="scientific">Parasponia andersonii</name>
    <name type="common">Sponia andersonii</name>
    <dbReference type="NCBI Taxonomy" id="3476"/>
    <lineage>
        <taxon>Eukaryota</taxon>
        <taxon>Viridiplantae</taxon>
        <taxon>Streptophyta</taxon>
        <taxon>Embryophyta</taxon>
        <taxon>Tracheophyta</taxon>
        <taxon>Spermatophyta</taxon>
        <taxon>Magnoliopsida</taxon>
        <taxon>eudicotyledons</taxon>
        <taxon>Gunneridae</taxon>
        <taxon>Pentapetalae</taxon>
        <taxon>rosids</taxon>
        <taxon>fabids</taxon>
        <taxon>Rosales</taxon>
        <taxon>Cannabaceae</taxon>
        <taxon>Parasponia</taxon>
    </lineage>
</organism>
<name>A0A2P5DTP3_PARAD</name>
<proteinExistence type="predicted"/>
<dbReference type="EMBL" id="JXTB01000017">
    <property type="protein sequence ID" value="PON76649.1"/>
    <property type="molecule type" value="Genomic_DNA"/>
</dbReference>
<dbReference type="AlphaFoldDB" id="A0A2P5DTP3"/>
<evidence type="ECO:0000256" key="2">
    <source>
        <dbReference type="SAM" id="MobiDB-lite"/>
    </source>
</evidence>
<gene>
    <name evidence="3" type="ORF">PanWU01x14_033350</name>
</gene>
<feature type="coiled-coil region" evidence="1">
    <location>
        <begin position="86"/>
        <end position="113"/>
    </location>
</feature>
<protein>
    <submittedName>
        <fullName evidence="3">Uncharacterized protein</fullName>
    </submittedName>
</protein>
<feature type="region of interest" description="Disordered" evidence="2">
    <location>
        <begin position="161"/>
        <end position="188"/>
    </location>
</feature>
<keyword evidence="1" id="KW-0175">Coiled coil</keyword>
<evidence type="ECO:0000313" key="4">
    <source>
        <dbReference type="Proteomes" id="UP000237105"/>
    </source>
</evidence>
<evidence type="ECO:0000256" key="1">
    <source>
        <dbReference type="SAM" id="Coils"/>
    </source>
</evidence>
<feature type="compositionally biased region" description="Basic and acidic residues" evidence="2">
    <location>
        <begin position="173"/>
        <end position="188"/>
    </location>
</feature>
<comment type="caution">
    <text evidence="3">The sequence shown here is derived from an EMBL/GenBank/DDBJ whole genome shotgun (WGS) entry which is preliminary data.</text>
</comment>
<keyword evidence="4" id="KW-1185">Reference proteome</keyword>
<dbReference type="OrthoDB" id="10436244at2759"/>